<evidence type="ECO:0000256" key="6">
    <source>
        <dbReference type="ARBA" id="ARBA00022942"/>
    </source>
</evidence>
<dbReference type="InterPro" id="IPR001353">
    <property type="entry name" value="Proteasome_sua/b"/>
</dbReference>
<dbReference type="STRING" id="857967.G0QJ07"/>
<keyword evidence="3" id="KW-0645">Protease</keyword>
<dbReference type="InterPro" id="IPR016050">
    <property type="entry name" value="Proteasome_bsu_CS"/>
</dbReference>
<proteinExistence type="inferred from homology"/>
<dbReference type="GO" id="GO:0005737">
    <property type="term" value="C:cytoplasm"/>
    <property type="evidence" value="ECO:0007669"/>
    <property type="project" value="UniProtKB-SubCell"/>
</dbReference>
<dbReference type="SUPFAM" id="SSF56235">
    <property type="entry name" value="N-terminal nucleophile aminohydrolases (Ntn hydrolases)"/>
    <property type="match status" value="1"/>
</dbReference>
<dbReference type="RefSeq" id="XP_004040104.1">
    <property type="nucleotide sequence ID" value="XM_004040056.1"/>
</dbReference>
<comment type="similarity">
    <text evidence="9">Belongs to the peptidase T1B family.</text>
</comment>
<dbReference type="OrthoDB" id="429533at2759"/>
<dbReference type="InParanoid" id="G0QJ07"/>
<keyword evidence="11" id="KW-1185">Reference proteome</keyword>
<dbReference type="OMA" id="KQHLFRH"/>
<dbReference type="Pfam" id="PF00227">
    <property type="entry name" value="Proteasome"/>
    <property type="match status" value="1"/>
</dbReference>
<dbReference type="PANTHER" id="PTHR32194:SF4">
    <property type="entry name" value="PROTEASOME SUBUNIT BETA TYPE-7"/>
    <property type="match status" value="1"/>
</dbReference>
<comment type="catalytic activity">
    <reaction evidence="1">
        <text>Cleavage of peptide bonds with very broad specificity.</text>
        <dbReference type="EC" id="3.4.25.1"/>
    </reaction>
</comment>
<dbReference type="MEROPS" id="T01.A02"/>
<keyword evidence="7 9" id="KW-0539">Nucleus</keyword>
<dbReference type="InterPro" id="IPR023333">
    <property type="entry name" value="Proteasome_suB-type"/>
</dbReference>
<evidence type="ECO:0000256" key="3">
    <source>
        <dbReference type="ARBA" id="ARBA00022670"/>
    </source>
</evidence>
<comment type="subunit">
    <text evidence="9">Component of the proteasome complex.</text>
</comment>
<comment type="function">
    <text evidence="9">Component of the proteasome, a multicatalytic proteinase complex which is characterized by its ability to cleave peptides with Arg, Phe, Tyr, Leu, and Glu adjacent to the leaving group at neutral or slightly basic pH. The proteasome has an ATP-dependent proteolytic activity.</text>
</comment>
<name>G0QJ07_ICHMU</name>
<dbReference type="PRINTS" id="PR00141">
    <property type="entry name" value="PROTEASOME"/>
</dbReference>
<dbReference type="eggNOG" id="KOG0173">
    <property type="taxonomic scope" value="Eukaryota"/>
</dbReference>
<dbReference type="GO" id="GO:0005839">
    <property type="term" value="C:proteasome core complex"/>
    <property type="evidence" value="ECO:0007669"/>
    <property type="project" value="InterPro"/>
</dbReference>
<feature type="active site" description="Nucleophile" evidence="8">
    <location>
        <position position="14"/>
    </location>
</feature>
<keyword evidence="5 10" id="KW-0378">Hydrolase</keyword>
<evidence type="ECO:0000256" key="9">
    <source>
        <dbReference type="RuleBase" id="RU004203"/>
    </source>
</evidence>
<evidence type="ECO:0000256" key="5">
    <source>
        <dbReference type="ARBA" id="ARBA00022801"/>
    </source>
</evidence>
<evidence type="ECO:0000313" key="11">
    <source>
        <dbReference type="Proteomes" id="UP000008983"/>
    </source>
</evidence>
<dbReference type="EMBL" id="GL983044">
    <property type="protein sequence ID" value="EGR34800.1"/>
    <property type="molecule type" value="Genomic_DNA"/>
</dbReference>
<dbReference type="GO" id="GO:0004298">
    <property type="term" value="F:threonine-type endopeptidase activity"/>
    <property type="evidence" value="ECO:0007669"/>
    <property type="project" value="UniProtKB-KW"/>
</dbReference>
<dbReference type="GO" id="GO:0005634">
    <property type="term" value="C:nucleus"/>
    <property type="evidence" value="ECO:0007669"/>
    <property type="project" value="UniProtKB-SubCell"/>
</dbReference>
<gene>
    <name evidence="10" type="ORF">IMG5_001770</name>
</gene>
<reference evidence="10 11" key="1">
    <citation type="submission" date="2011-07" db="EMBL/GenBank/DDBJ databases">
        <authorList>
            <person name="Coyne R."/>
            <person name="Brami D."/>
            <person name="Johnson J."/>
            <person name="Hostetler J."/>
            <person name="Hannick L."/>
            <person name="Clark T."/>
            <person name="Cassidy-Hanley D."/>
            <person name="Inman J."/>
        </authorList>
    </citation>
    <scope>NUCLEOTIDE SEQUENCE [LARGE SCALE GENOMIC DNA]</scope>
    <source>
        <strain evidence="10 11">G5</strain>
    </source>
</reference>
<dbReference type="InterPro" id="IPR029055">
    <property type="entry name" value="Ntn_hydrolases_N"/>
</dbReference>
<organism evidence="10 11">
    <name type="scientific">Ichthyophthirius multifiliis</name>
    <name type="common">White spot disease agent</name>
    <name type="synonym">Ich</name>
    <dbReference type="NCBI Taxonomy" id="5932"/>
    <lineage>
        <taxon>Eukaryota</taxon>
        <taxon>Sar</taxon>
        <taxon>Alveolata</taxon>
        <taxon>Ciliophora</taxon>
        <taxon>Intramacronucleata</taxon>
        <taxon>Oligohymenophorea</taxon>
        <taxon>Hymenostomatida</taxon>
        <taxon>Ophryoglenina</taxon>
        <taxon>Ichthyophthirius</taxon>
    </lineage>
</organism>
<keyword evidence="6 9" id="KW-0647">Proteasome</keyword>
<dbReference type="Gene3D" id="3.60.20.10">
    <property type="entry name" value="Glutamine Phosphoribosylpyrophosphate, subunit 1, domain 1"/>
    <property type="match status" value="1"/>
</dbReference>
<evidence type="ECO:0000256" key="4">
    <source>
        <dbReference type="ARBA" id="ARBA00022698"/>
    </source>
</evidence>
<accession>G0QJ07</accession>
<keyword evidence="2 9" id="KW-0963">Cytoplasm</keyword>
<dbReference type="PROSITE" id="PS00854">
    <property type="entry name" value="PROTEASOME_BETA_1"/>
    <property type="match status" value="1"/>
</dbReference>
<sequence length="245" mass="27306">MQVASNPHFTKTGTTIVGLLYKDGIILGADTRATAGTIVAEKNCQKIHYIADNIYCCGAGTAADTQWVTDRMASELQLMRLNSNRQSRVSTVVTRLKDHLYKYQGHVGAALILGGYDCIGPQLISISPNGYCTYLPYCTMGSGCLAAISVIESKYKDNLEEQEAINLVREAIEAGIVYDLGSGSNVDICVIKKEKVNLMRNYRTDNQRLNEQFKYKNLKNNTPYIRQFNVQLEKVVDQSLQMEVE</sequence>
<evidence type="ECO:0000256" key="8">
    <source>
        <dbReference type="PIRSR" id="PIRSR600243-1"/>
    </source>
</evidence>
<comment type="subcellular location">
    <subcellularLocation>
        <location evidence="9">Cytoplasm</location>
    </subcellularLocation>
    <subcellularLocation>
        <location evidence="9">Nucleus</location>
    </subcellularLocation>
</comment>
<evidence type="ECO:0000256" key="1">
    <source>
        <dbReference type="ARBA" id="ARBA00001198"/>
    </source>
</evidence>
<evidence type="ECO:0000313" key="10">
    <source>
        <dbReference type="EMBL" id="EGR34800.1"/>
    </source>
</evidence>
<dbReference type="PANTHER" id="PTHR32194">
    <property type="entry name" value="METALLOPROTEASE TLDD"/>
    <property type="match status" value="1"/>
</dbReference>
<dbReference type="InterPro" id="IPR000243">
    <property type="entry name" value="Pept_T1A_subB"/>
</dbReference>
<dbReference type="Proteomes" id="UP000008983">
    <property type="component" value="Unassembled WGS sequence"/>
</dbReference>
<dbReference type="CDD" id="cd03763">
    <property type="entry name" value="proteasome_beta_type_7"/>
    <property type="match status" value="1"/>
</dbReference>
<evidence type="ECO:0000256" key="2">
    <source>
        <dbReference type="ARBA" id="ARBA00022490"/>
    </source>
</evidence>
<dbReference type="GO" id="GO:0051603">
    <property type="term" value="P:proteolysis involved in protein catabolic process"/>
    <property type="evidence" value="ECO:0007669"/>
    <property type="project" value="InterPro"/>
</dbReference>
<dbReference type="FunCoup" id="G0QJ07">
    <property type="interactions" value="389"/>
</dbReference>
<dbReference type="GeneID" id="14910989"/>
<dbReference type="PROSITE" id="PS51476">
    <property type="entry name" value="PROTEASOME_BETA_2"/>
    <property type="match status" value="1"/>
</dbReference>
<keyword evidence="4" id="KW-0888">Threonine protease</keyword>
<protein>
    <recommendedName>
        <fullName evidence="9">Proteasome subunit beta</fullName>
    </recommendedName>
</protein>
<evidence type="ECO:0000256" key="7">
    <source>
        <dbReference type="ARBA" id="ARBA00023242"/>
    </source>
</evidence>
<dbReference type="AlphaFoldDB" id="G0QJ07"/>